<reference evidence="1" key="1">
    <citation type="submission" date="2016-01" db="EMBL/GenBank/DDBJ databases">
        <authorList>
            <person name="Mcilroy J.S."/>
            <person name="Karst M S."/>
            <person name="Albertsen M."/>
        </authorList>
    </citation>
    <scope>NUCLEOTIDE SEQUENCE</scope>
    <source>
        <strain evidence="1">Cfx-K</strain>
    </source>
</reference>
<evidence type="ECO:0000313" key="1">
    <source>
        <dbReference type="EMBL" id="CUS06124.1"/>
    </source>
</evidence>
<protein>
    <submittedName>
        <fullName evidence="1">Metal dependent phosphohydrolase</fullName>
    </submittedName>
</protein>
<accession>A0A160T7P6</accession>
<dbReference type="KEGG" id="pbf:CFX0092_B0590"/>
<dbReference type="SUPFAM" id="SSF109604">
    <property type="entry name" value="HD-domain/PDEase-like"/>
    <property type="match status" value="1"/>
</dbReference>
<sequence length="198" mass="22115">MISRLSRELSPHLTYHSLYHTRDDVLPAAARLGRASGLNEDEYLALTTAALFHDTGFIDTYEDHEAGSIAIARAALPDFDYSPAQIDRIADLIAATRMPQRPADPLQELLCDADLDLLGRDDFMRLNRALLKEVRHYSHRPVPDDTWMRDQLRFIEEHRFFSPAARTLRAAGESHNRALMRAALASTNGANHAAGGLA</sequence>
<dbReference type="AlphaFoldDB" id="A0A160T7P6"/>
<proteinExistence type="predicted"/>
<dbReference type="EMBL" id="LN890656">
    <property type="protein sequence ID" value="CUS06124.1"/>
    <property type="molecule type" value="Genomic_DNA"/>
</dbReference>
<dbReference type="Proteomes" id="UP000215027">
    <property type="component" value="Chromosome II"/>
</dbReference>
<gene>
    <name evidence="1" type="ORF">CFX0092_B0590</name>
</gene>
<keyword evidence="2" id="KW-1185">Reference proteome</keyword>
<dbReference type="RefSeq" id="WP_157913359.1">
    <property type="nucleotide sequence ID" value="NZ_LN890656.1"/>
</dbReference>
<dbReference type="OrthoDB" id="155250at2"/>
<evidence type="ECO:0000313" key="2">
    <source>
        <dbReference type="Proteomes" id="UP000215027"/>
    </source>
</evidence>
<dbReference type="Gene3D" id="1.10.3210.10">
    <property type="entry name" value="Hypothetical protein af1432"/>
    <property type="match status" value="1"/>
</dbReference>
<organism evidence="1 2">
    <name type="scientific">Candidatus Promineifilum breve</name>
    <dbReference type="NCBI Taxonomy" id="1806508"/>
    <lineage>
        <taxon>Bacteria</taxon>
        <taxon>Bacillati</taxon>
        <taxon>Chloroflexota</taxon>
        <taxon>Ardenticatenia</taxon>
        <taxon>Candidatus Promineifilales</taxon>
        <taxon>Candidatus Promineifilaceae</taxon>
        <taxon>Candidatus Promineifilum</taxon>
    </lineage>
</organism>
<dbReference type="GO" id="GO:0016787">
    <property type="term" value="F:hydrolase activity"/>
    <property type="evidence" value="ECO:0007669"/>
    <property type="project" value="UniProtKB-KW"/>
</dbReference>
<name>A0A160T7P6_9CHLR</name>